<gene>
    <name evidence="2" type="ORF">DJ533_14640</name>
</gene>
<keyword evidence="3" id="KW-1185">Reference proteome</keyword>
<proteinExistence type="predicted"/>
<name>A0A2S2FFK6_9GAMM</name>
<organism evidence="2 3">
    <name type="scientific">Acinetobacter defluvii</name>
    <dbReference type="NCBI Taxonomy" id="1871111"/>
    <lineage>
        <taxon>Bacteria</taxon>
        <taxon>Pseudomonadati</taxon>
        <taxon>Pseudomonadota</taxon>
        <taxon>Gammaproteobacteria</taxon>
        <taxon>Moraxellales</taxon>
        <taxon>Moraxellaceae</taxon>
        <taxon>Acinetobacter</taxon>
    </lineage>
</organism>
<dbReference type="RefSeq" id="WP_081406103.1">
    <property type="nucleotide sequence ID" value="NZ_CP029397.2"/>
</dbReference>
<dbReference type="OrthoDB" id="6710258at2"/>
<dbReference type="Proteomes" id="UP000245977">
    <property type="component" value="Chromosome"/>
</dbReference>
<protein>
    <recommendedName>
        <fullName evidence="4">Lipoprotein</fullName>
    </recommendedName>
</protein>
<reference evidence="2" key="1">
    <citation type="submission" date="2019-08" db="EMBL/GenBank/DDBJ databases">
        <title>The complete genome of Acinetobacter defluvii strain WCHAD010030.</title>
        <authorList>
            <person name="Hu Y."/>
            <person name="Qin J."/>
            <person name="Feng Y."/>
            <person name="Zong Z."/>
        </authorList>
    </citation>
    <scope>NUCLEOTIDE SEQUENCE</scope>
    <source>
        <strain evidence="2">WCHA30</strain>
    </source>
</reference>
<feature type="compositionally biased region" description="Basic and acidic residues" evidence="1">
    <location>
        <begin position="25"/>
        <end position="82"/>
    </location>
</feature>
<accession>A0A2S2FFK6</accession>
<evidence type="ECO:0000256" key="1">
    <source>
        <dbReference type="SAM" id="MobiDB-lite"/>
    </source>
</evidence>
<evidence type="ECO:0000313" key="2">
    <source>
        <dbReference type="EMBL" id="AWL29719.1"/>
    </source>
</evidence>
<dbReference type="AlphaFoldDB" id="A0A2S2FFK6"/>
<evidence type="ECO:0008006" key="4">
    <source>
        <dbReference type="Google" id="ProtNLM"/>
    </source>
</evidence>
<dbReference type="PROSITE" id="PS51257">
    <property type="entry name" value="PROKAR_LIPOPROTEIN"/>
    <property type="match status" value="1"/>
</dbReference>
<dbReference type="EMBL" id="CP029397">
    <property type="protein sequence ID" value="AWL29719.1"/>
    <property type="molecule type" value="Genomic_DNA"/>
</dbReference>
<dbReference type="KEGG" id="adv:DJ533_14640"/>
<sequence length="82" mass="10040">MLKHVLLLGLLGASLTGCIVAPYDDNGRHHSGYDRDRPHWNYDRDRPNWNKDRPNRPDWHKDRPNRPDWSKDRDRRDWRNNR</sequence>
<evidence type="ECO:0000313" key="3">
    <source>
        <dbReference type="Proteomes" id="UP000245977"/>
    </source>
</evidence>
<feature type="region of interest" description="Disordered" evidence="1">
    <location>
        <begin position="24"/>
        <end position="82"/>
    </location>
</feature>